<evidence type="ECO:0000313" key="1">
    <source>
        <dbReference type="EMBL" id="KOB89661.1"/>
    </source>
</evidence>
<dbReference type="Proteomes" id="UP000054282">
    <property type="component" value="Unassembled WGS sequence"/>
</dbReference>
<dbReference type="AlphaFoldDB" id="A0A0L7MA10"/>
<dbReference type="KEGG" id="pfd:PFDG_05211"/>
<reference evidence="2" key="2">
    <citation type="submission" date="2006-09" db="EMBL/GenBank/DDBJ databases">
        <title>The genome sequence of Plasmodium falciparum Dd2.</title>
        <authorList>
            <consortium name="The Broad Institute Genome Sequencing Platform"/>
            <person name="Birren B."/>
            <person name="Lander E."/>
            <person name="Galagan J."/>
            <person name="Nusbaum C."/>
            <person name="Devon K."/>
            <person name="Henn M."/>
            <person name="Jaffe D."/>
            <person name="Butler J."/>
            <person name="Alvarez P."/>
            <person name="Gnerre S."/>
            <person name="Grabherr M."/>
            <person name="Kleber M."/>
            <person name="Mauceli E."/>
            <person name="Brockman W."/>
            <person name="MacCallum I.A."/>
            <person name="Rounsley S."/>
            <person name="Young S."/>
            <person name="LaButti K."/>
            <person name="Pushparaj V."/>
            <person name="DeCaprio D."/>
            <person name="Crawford M."/>
            <person name="Koehrsen M."/>
            <person name="Engels R."/>
            <person name="Montgomery P."/>
            <person name="Pearson M."/>
            <person name="Howarth C."/>
            <person name="Larson L."/>
            <person name="Luoma S."/>
            <person name="White J."/>
            <person name="Kodira C."/>
            <person name="Zeng Q."/>
            <person name="O'Leary S."/>
            <person name="Yandava C."/>
            <person name="Alvarado L."/>
            <person name="Wirth D."/>
            <person name="Volkman S."/>
            <person name="Hartl D."/>
        </authorList>
    </citation>
    <scope>NUCLEOTIDE SEQUENCE [LARGE SCALE GENOMIC DNA]</scope>
</reference>
<dbReference type="InterPro" id="IPR036249">
    <property type="entry name" value="Thioredoxin-like_sf"/>
</dbReference>
<sequence>MPPINSLIKQSKNGKFTTKAVEEEVEFNSSNVLFPFVEEHEHVKDKNDEDKCIKYEYVNDKCIKDEHGEFQRGEENIKLSEDIINIIENIFKKYNVVLFMKGTALNPYCKYCLQAIHILHTK</sequence>
<evidence type="ECO:0000313" key="2">
    <source>
        <dbReference type="Proteomes" id="UP000054282"/>
    </source>
</evidence>
<proteinExistence type="predicted"/>
<reference evidence="2" key="1">
    <citation type="submission" date="2006-09" db="EMBL/GenBank/DDBJ databases">
        <title>Annotation of Plasmodium falciparum Dd2.</title>
        <authorList>
            <consortium name="The Broad Institute Genome Sequencing Platform"/>
            <person name="Volkman S.K."/>
            <person name="Neafsey D.E."/>
            <person name="Dash A.P."/>
            <person name="Chitnis C.E."/>
            <person name="Hartl D.L."/>
            <person name="Young S.K."/>
            <person name="Zeng Q."/>
            <person name="Koehrsen M."/>
            <person name="Alvarado L."/>
            <person name="Berlin A."/>
            <person name="Borenstein D."/>
            <person name="Chapman S.B."/>
            <person name="Chen Z."/>
            <person name="Engels R."/>
            <person name="Freedman E."/>
            <person name="Gellesch M."/>
            <person name="Goldberg J."/>
            <person name="Griggs A."/>
            <person name="Gujja S."/>
            <person name="Heilman E.R."/>
            <person name="Heiman D.I."/>
            <person name="Howarth C."/>
            <person name="Jen D."/>
            <person name="Larson L."/>
            <person name="Mehta T."/>
            <person name="Neiman D."/>
            <person name="Park D."/>
            <person name="Pearson M."/>
            <person name="Roberts A."/>
            <person name="Saif S."/>
            <person name="Shea T."/>
            <person name="Shenoy N."/>
            <person name="Sisk P."/>
            <person name="Stolte C."/>
            <person name="Sykes S."/>
            <person name="Walk T."/>
            <person name="White J."/>
            <person name="Yandava C."/>
            <person name="Haas B."/>
            <person name="Henn M.R."/>
            <person name="Nusbaum C."/>
            <person name="Birren B."/>
        </authorList>
    </citation>
    <scope>NUCLEOTIDE SEQUENCE [LARGE SCALE GENOMIC DNA]</scope>
</reference>
<dbReference type="EMBL" id="GG702882">
    <property type="protein sequence ID" value="KOB89661.1"/>
    <property type="molecule type" value="Genomic_DNA"/>
</dbReference>
<name>A0A0L7MA10_PLAF4</name>
<gene>
    <name evidence="1" type="ORF">PFDG_05211</name>
</gene>
<accession>A0A0L7MA10</accession>
<dbReference type="Gene3D" id="3.40.30.10">
    <property type="entry name" value="Glutaredoxin"/>
    <property type="match status" value="1"/>
</dbReference>
<dbReference type="SUPFAM" id="SSF52833">
    <property type="entry name" value="Thioredoxin-like"/>
    <property type="match status" value="1"/>
</dbReference>
<protein>
    <submittedName>
        <fullName evidence="1">Uncharacterized protein</fullName>
    </submittedName>
</protein>
<organism evidence="1 2">
    <name type="scientific">Plasmodium falciparum (isolate Dd2)</name>
    <dbReference type="NCBI Taxonomy" id="57267"/>
    <lineage>
        <taxon>Eukaryota</taxon>
        <taxon>Sar</taxon>
        <taxon>Alveolata</taxon>
        <taxon>Apicomplexa</taxon>
        <taxon>Aconoidasida</taxon>
        <taxon>Haemosporida</taxon>
        <taxon>Plasmodiidae</taxon>
        <taxon>Plasmodium</taxon>
        <taxon>Plasmodium (Laverania)</taxon>
    </lineage>
</organism>